<reference evidence="1 2" key="2">
    <citation type="submission" date="2017-12" db="EMBL/GenBank/DDBJ databases">
        <title>Genome sequence of Rhizobium sullae HCNT1 isolated from Sulla coronaria nodules and featuring peculiar denitrification phenotypes.</title>
        <authorList>
            <person name="De Diego-Diaz B."/>
            <person name="Treu L."/>
            <person name="Campanaro S."/>
            <person name="Da Silva Duarte V."/>
            <person name="Basaglia M."/>
            <person name="Favaro L."/>
            <person name="Casella S."/>
            <person name="Squartini A."/>
        </authorList>
    </citation>
    <scope>NUCLEOTIDE SEQUENCE [LARGE SCALE GENOMIC DNA]</scope>
    <source>
        <strain evidence="1 2">HCNT1</strain>
    </source>
</reference>
<dbReference type="EMBL" id="PIQN01000022">
    <property type="protein sequence ID" value="PKA40434.1"/>
    <property type="molecule type" value="Genomic_DNA"/>
</dbReference>
<name>A0A2N0D2V5_RHISU</name>
<reference evidence="1 2" key="1">
    <citation type="submission" date="2017-11" db="EMBL/GenBank/DDBJ databases">
        <authorList>
            <person name="Han C.G."/>
        </authorList>
    </citation>
    <scope>NUCLEOTIDE SEQUENCE [LARGE SCALE GENOMIC DNA]</scope>
    <source>
        <strain evidence="1 2">HCNT1</strain>
    </source>
</reference>
<proteinExistence type="predicted"/>
<dbReference type="Proteomes" id="UP000232164">
    <property type="component" value="Unassembled WGS sequence"/>
</dbReference>
<organism evidence="1 2">
    <name type="scientific">Rhizobium sullae</name>
    <name type="common">Rhizobium hedysari</name>
    <dbReference type="NCBI Taxonomy" id="50338"/>
    <lineage>
        <taxon>Bacteria</taxon>
        <taxon>Pseudomonadati</taxon>
        <taxon>Pseudomonadota</taxon>
        <taxon>Alphaproteobacteria</taxon>
        <taxon>Hyphomicrobiales</taxon>
        <taxon>Rhizobiaceae</taxon>
        <taxon>Rhizobium/Agrobacterium group</taxon>
        <taxon>Rhizobium</taxon>
    </lineage>
</organism>
<gene>
    <name evidence="1" type="ORF">CWR43_28045</name>
</gene>
<evidence type="ECO:0000313" key="1">
    <source>
        <dbReference type="EMBL" id="PKA40434.1"/>
    </source>
</evidence>
<accession>A0A2N0D2V5</accession>
<dbReference type="RefSeq" id="WP_100772677.1">
    <property type="nucleotide sequence ID" value="NZ_PIQN01000022.1"/>
</dbReference>
<sequence length="131" mass="14509">MTKLPTGRPIVPFTPTVDPQGDPTCCFCCGMRAVALGVSPQPKGDPQYLCKRCIVAIDDYKRIRRLDEFELRALDAGVEAIGEWIQERGLWGVALDDYDELDRRMLAKAAWEGCARGLRESLKGAPFCCAS</sequence>
<evidence type="ECO:0000313" key="2">
    <source>
        <dbReference type="Proteomes" id="UP000232164"/>
    </source>
</evidence>
<comment type="caution">
    <text evidence="1">The sequence shown here is derived from an EMBL/GenBank/DDBJ whole genome shotgun (WGS) entry which is preliminary data.</text>
</comment>
<protein>
    <submittedName>
        <fullName evidence="1">Uncharacterized protein</fullName>
    </submittedName>
</protein>
<dbReference type="AlphaFoldDB" id="A0A2N0D2V5"/>